<dbReference type="AlphaFoldDB" id="A0AAV7QH10"/>
<sequence>MSCEAPSGSFSCRPLATGRGDRGPLGRRQTNFNDGGASSIDHSARLAGPGPAAPRTESHARPVSGTLHGPLMLLAPPGRDLAPRSMRQPPLSALPLSPTQSGERVVLCLPLSSLRFFQNRCY</sequence>
<organism evidence="2 3">
    <name type="scientific">Pleurodeles waltl</name>
    <name type="common">Iberian ribbed newt</name>
    <dbReference type="NCBI Taxonomy" id="8319"/>
    <lineage>
        <taxon>Eukaryota</taxon>
        <taxon>Metazoa</taxon>
        <taxon>Chordata</taxon>
        <taxon>Craniata</taxon>
        <taxon>Vertebrata</taxon>
        <taxon>Euteleostomi</taxon>
        <taxon>Amphibia</taxon>
        <taxon>Batrachia</taxon>
        <taxon>Caudata</taxon>
        <taxon>Salamandroidea</taxon>
        <taxon>Salamandridae</taxon>
        <taxon>Pleurodelinae</taxon>
        <taxon>Pleurodeles</taxon>
    </lineage>
</organism>
<proteinExistence type="predicted"/>
<name>A0AAV7QH10_PLEWA</name>
<dbReference type="Proteomes" id="UP001066276">
    <property type="component" value="Chromosome 6"/>
</dbReference>
<evidence type="ECO:0000313" key="3">
    <source>
        <dbReference type="Proteomes" id="UP001066276"/>
    </source>
</evidence>
<reference evidence="2" key="1">
    <citation type="journal article" date="2022" name="bioRxiv">
        <title>Sequencing and chromosome-scale assembly of the giantPleurodeles waltlgenome.</title>
        <authorList>
            <person name="Brown T."/>
            <person name="Elewa A."/>
            <person name="Iarovenko S."/>
            <person name="Subramanian E."/>
            <person name="Araus A.J."/>
            <person name="Petzold A."/>
            <person name="Susuki M."/>
            <person name="Suzuki K.-i.T."/>
            <person name="Hayashi T."/>
            <person name="Toyoda A."/>
            <person name="Oliveira C."/>
            <person name="Osipova E."/>
            <person name="Leigh N.D."/>
            <person name="Simon A."/>
            <person name="Yun M.H."/>
        </authorList>
    </citation>
    <scope>NUCLEOTIDE SEQUENCE</scope>
    <source>
        <strain evidence="2">20211129_DDA</strain>
        <tissue evidence="2">Liver</tissue>
    </source>
</reference>
<comment type="caution">
    <text evidence="2">The sequence shown here is derived from an EMBL/GenBank/DDBJ whole genome shotgun (WGS) entry which is preliminary data.</text>
</comment>
<protein>
    <submittedName>
        <fullName evidence="2">Uncharacterized protein</fullName>
    </submittedName>
</protein>
<feature type="region of interest" description="Disordered" evidence="1">
    <location>
        <begin position="1"/>
        <end position="98"/>
    </location>
</feature>
<evidence type="ECO:0000313" key="2">
    <source>
        <dbReference type="EMBL" id="KAJ1138772.1"/>
    </source>
</evidence>
<keyword evidence="3" id="KW-1185">Reference proteome</keyword>
<dbReference type="EMBL" id="JANPWB010000010">
    <property type="protein sequence ID" value="KAJ1138772.1"/>
    <property type="molecule type" value="Genomic_DNA"/>
</dbReference>
<gene>
    <name evidence="2" type="ORF">NDU88_005153</name>
</gene>
<evidence type="ECO:0000256" key="1">
    <source>
        <dbReference type="SAM" id="MobiDB-lite"/>
    </source>
</evidence>
<accession>A0AAV7QH10</accession>